<feature type="domain" description="Nucleoside transporter/FeoB GTPase Gate" evidence="10">
    <location>
        <begin position="96"/>
        <end position="194"/>
    </location>
</feature>
<dbReference type="InterPro" id="IPR008276">
    <property type="entry name" value="C_nuclsd_transpt"/>
</dbReference>
<keyword evidence="3" id="KW-1003">Cell membrane</keyword>
<feature type="transmembrane region" description="Helical" evidence="7">
    <location>
        <begin position="204"/>
        <end position="227"/>
    </location>
</feature>
<keyword evidence="6 7" id="KW-0472">Membrane</keyword>
<dbReference type="Pfam" id="PF07662">
    <property type="entry name" value="Nucleos_tra2_C"/>
    <property type="match status" value="1"/>
</dbReference>
<evidence type="ECO:0000256" key="3">
    <source>
        <dbReference type="ARBA" id="ARBA00022475"/>
    </source>
</evidence>
<evidence type="ECO:0000256" key="1">
    <source>
        <dbReference type="ARBA" id="ARBA00004651"/>
    </source>
</evidence>
<reference evidence="11 12" key="1">
    <citation type="submission" date="2022-07" db="EMBL/GenBank/DDBJ databases">
        <title>Fecal culturing of patients with breast cancer.</title>
        <authorList>
            <person name="Teng N.M.Y."/>
            <person name="Kiu R."/>
            <person name="Evans R."/>
            <person name="Baker D.J."/>
            <person name="Zenner C."/>
            <person name="Robinson S.D."/>
            <person name="Hall L.J."/>
        </authorList>
    </citation>
    <scope>NUCLEOTIDE SEQUENCE [LARGE SCALE GENOMIC DNA]</scope>
    <source>
        <strain evidence="11 12">LH1063</strain>
    </source>
</reference>
<feature type="transmembrane region" description="Helical" evidence="7">
    <location>
        <begin position="30"/>
        <end position="52"/>
    </location>
</feature>
<dbReference type="Proteomes" id="UP001205603">
    <property type="component" value="Unassembled WGS sequence"/>
</dbReference>
<feature type="transmembrane region" description="Helical" evidence="7">
    <location>
        <begin position="369"/>
        <end position="396"/>
    </location>
</feature>
<evidence type="ECO:0000259" key="10">
    <source>
        <dbReference type="Pfam" id="PF07670"/>
    </source>
</evidence>
<evidence type="ECO:0000313" key="12">
    <source>
        <dbReference type="Proteomes" id="UP001205603"/>
    </source>
</evidence>
<gene>
    <name evidence="11" type="ORF">NMU02_07795</name>
</gene>
<dbReference type="PANTHER" id="PTHR10590:SF4">
    <property type="entry name" value="SOLUTE CARRIER FAMILY 28 MEMBER 3"/>
    <property type="match status" value="1"/>
</dbReference>
<organism evidence="11 12">
    <name type="scientific">Coprobacter tertius</name>
    <dbReference type="NCBI Taxonomy" id="2944915"/>
    <lineage>
        <taxon>Bacteria</taxon>
        <taxon>Pseudomonadati</taxon>
        <taxon>Bacteroidota</taxon>
        <taxon>Bacteroidia</taxon>
        <taxon>Bacteroidales</taxon>
        <taxon>Barnesiellaceae</taxon>
        <taxon>Coprobacter</taxon>
    </lineage>
</organism>
<dbReference type="RefSeq" id="WP_255027196.1">
    <property type="nucleotide sequence ID" value="NZ_JANDHW010000006.1"/>
</dbReference>
<evidence type="ECO:0000259" key="9">
    <source>
        <dbReference type="Pfam" id="PF07662"/>
    </source>
</evidence>
<sequence>MNFLSIGRGILGIAILLGIAVLLSKNRRKIQWNVVVTGLALQIILAAGIMYVPFIQNCFEFAGKIFVKVMDFTRTGTEFIAGGLLDKQKVGYVFIFQVLPTIIFFSALTSLLYYLHIIQIFVKALAWCLRRIFRISGAEGLTVAGNIFLGQCEAPLLAKGYLQGMNRSEIFLVMTAGMATIAGAVMSAYVGMLGGDDPQVRILFARYLISASVMAAPGAIVLAKIIIPQTEPIQDGLSVNDISTGDNILDAISKGTVQGLKLAVTVAALLLSFIAMVAFFNYLSGDIIGKYTGLNNWLSEICGKPVVFNFQTITGWLFTPLAWVMGVDSSDITNVGSLLGTKIILNEFVAYTDLNILKNAGAFMQEKSIIIATFALCGFANISSIGMQIGGIGVLAPNQRKRLTEYGFLAMISGMLASCLSATIVGMLIS</sequence>
<keyword evidence="5 7" id="KW-1133">Transmembrane helix</keyword>
<dbReference type="InterPro" id="IPR002668">
    <property type="entry name" value="CNT_N_dom"/>
</dbReference>
<evidence type="ECO:0000256" key="2">
    <source>
        <dbReference type="ARBA" id="ARBA00009033"/>
    </source>
</evidence>
<comment type="caution">
    <text evidence="11">The sequence shown here is derived from an EMBL/GenBank/DDBJ whole genome shotgun (WGS) entry which is preliminary data.</text>
</comment>
<dbReference type="InterPro" id="IPR011642">
    <property type="entry name" value="Gate_dom"/>
</dbReference>
<proteinExistence type="inferred from homology"/>
<keyword evidence="4 7" id="KW-0812">Transmembrane</keyword>
<keyword evidence="12" id="KW-1185">Reference proteome</keyword>
<evidence type="ECO:0000313" key="11">
    <source>
        <dbReference type="EMBL" id="MCP9611989.1"/>
    </source>
</evidence>
<evidence type="ECO:0000256" key="5">
    <source>
        <dbReference type="ARBA" id="ARBA00022989"/>
    </source>
</evidence>
<dbReference type="Pfam" id="PF01773">
    <property type="entry name" value="Nucleos_tra2_N"/>
    <property type="match status" value="1"/>
</dbReference>
<comment type="subcellular location">
    <subcellularLocation>
        <location evidence="1">Cell membrane</location>
        <topology evidence="1">Multi-pass membrane protein</topology>
    </subcellularLocation>
</comment>
<evidence type="ECO:0000256" key="4">
    <source>
        <dbReference type="ARBA" id="ARBA00022692"/>
    </source>
</evidence>
<feature type="domain" description="Concentrative nucleoside transporter N-terminal" evidence="8">
    <location>
        <begin position="11"/>
        <end position="84"/>
    </location>
</feature>
<feature type="transmembrane region" description="Helical" evidence="7">
    <location>
        <begin position="170"/>
        <end position="192"/>
    </location>
</feature>
<dbReference type="EMBL" id="JANDHW010000006">
    <property type="protein sequence ID" value="MCP9611989.1"/>
    <property type="molecule type" value="Genomic_DNA"/>
</dbReference>
<feature type="transmembrane region" description="Helical" evidence="7">
    <location>
        <begin position="6"/>
        <end position="23"/>
    </location>
</feature>
<feature type="transmembrane region" description="Helical" evidence="7">
    <location>
        <begin position="408"/>
        <end position="429"/>
    </location>
</feature>
<evidence type="ECO:0000259" key="8">
    <source>
        <dbReference type="Pfam" id="PF01773"/>
    </source>
</evidence>
<evidence type="ECO:0000256" key="6">
    <source>
        <dbReference type="ARBA" id="ARBA00023136"/>
    </source>
</evidence>
<dbReference type="InterPro" id="IPR011657">
    <property type="entry name" value="CNT_C_dom"/>
</dbReference>
<evidence type="ECO:0000256" key="7">
    <source>
        <dbReference type="SAM" id="Phobius"/>
    </source>
</evidence>
<feature type="domain" description="Concentrative nucleoside transporter C-terminal" evidence="9">
    <location>
        <begin position="207"/>
        <end position="426"/>
    </location>
</feature>
<feature type="transmembrane region" description="Helical" evidence="7">
    <location>
        <begin position="92"/>
        <end position="115"/>
    </location>
</feature>
<dbReference type="PANTHER" id="PTHR10590">
    <property type="entry name" value="SODIUM/NUCLEOSIDE COTRANSPORTER"/>
    <property type="match status" value="1"/>
</dbReference>
<dbReference type="Pfam" id="PF07670">
    <property type="entry name" value="Gate"/>
    <property type="match status" value="1"/>
</dbReference>
<comment type="similarity">
    <text evidence="2">Belongs to the concentrative nucleoside transporter (CNT) (TC 2.A.41) family.</text>
</comment>
<name>A0ABT1MH70_9BACT</name>
<feature type="transmembrane region" description="Helical" evidence="7">
    <location>
        <begin position="262"/>
        <end position="283"/>
    </location>
</feature>
<accession>A0ABT1MH70</accession>
<protein>
    <submittedName>
        <fullName evidence="11">Na+ dependent nucleoside transporter</fullName>
    </submittedName>
</protein>